<gene>
    <name evidence="4" type="primary">LOC121101292</name>
</gene>
<dbReference type="Proteomes" id="UP000261680">
    <property type="component" value="Unplaced"/>
</dbReference>
<dbReference type="RefSeq" id="XP_040480548.1">
    <property type="nucleotide sequence ID" value="XM_040624614.1"/>
</dbReference>
<protein>
    <submittedName>
        <fullName evidence="4">Uncharacterized protein LOC121101292</fullName>
    </submittedName>
</protein>
<dbReference type="GeneID" id="121101292"/>
<dbReference type="AlphaFoldDB" id="A0A8M1FAW5"/>
<evidence type="ECO:0000313" key="3">
    <source>
        <dbReference type="Proteomes" id="UP000261680"/>
    </source>
</evidence>
<accession>A0A8M1FAW5</accession>
<feature type="chain" id="PRO_5035441881" evidence="2">
    <location>
        <begin position="19"/>
        <end position="231"/>
    </location>
</feature>
<feature type="region of interest" description="Disordered" evidence="1">
    <location>
        <begin position="120"/>
        <end position="231"/>
    </location>
</feature>
<keyword evidence="2" id="KW-0732">Signal</keyword>
<evidence type="ECO:0000256" key="1">
    <source>
        <dbReference type="SAM" id="MobiDB-lite"/>
    </source>
</evidence>
<dbReference type="KEGG" id="umr:121101292"/>
<sequence length="231" mass="24100">MLFPLLCCLFSIYSALKAGAPKSCLVSSPLSNPTWFPQFPRGVTPEGQARTPAAGANSARIGLTAVTGEQAWAKTEVISDCLSPGPAWLKVSKPLGPPRQARHAAVAGQEANRGLWAALTGPGEKEEGSLRLGDSPLWLGDLKSETPASGLKACERPRSRRYRLSPAQQGPAQGPLPKGGSQSLARPSGPAPEGTVSRPPSHTAPQARPPGLRPPLTFDDAELLRKGPAVG</sequence>
<evidence type="ECO:0000256" key="2">
    <source>
        <dbReference type="SAM" id="SignalP"/>
    </source>
</evidence>
<dbReference type="OrthoDB" id="10551129at2759"/>
<reference evidence="4" key="1">
    <citation type="submission" date="2025-08" db="UniProtKB">
        <authorList>
            <consortium name="RefSeq"/>
        </authorList>
    </citation>
    <scope>IDENTIFICATION</scope>
    <source>
        <tissue evidence="4">Whole blood</tissue>
    </source>
</reference>
<name>A0A8M1FAW5_URSMA</name>
<evidence type="ECO:0000313" key="4">
    <source>
        <dbReference type="RefSeq" id="XP_040480548.1"/>
    </source>
</evidence>
<organism evidence="3 4">
    <name type="scientific">Ursus maritimus</name>
    <name type="common">Polar bear</name>
    <name type="synonym">Thalarctos maritimus</name>
    <dbReference type="NCBI Taxonomy" id="29073"/>
    <lineage>
        <taxon>Eukaryota</taxon>
        <taxon>Metazoa</taxon>
        <taxon>Chordata</taxon>
        <taxon>Craniata</taxon>
        <taxon>Vertebrata</taxon>
        <taxon>Euteleostomi</taxon>
        <taxon>Mammalia</taxon>
        <taxon>Eutheria</taxon>
        <taxon>Laurasiatheria</taxon>
        <taxon>Carnivora</taxon>
        <taxon>Caniformia</taxon>
        <taxon>Ursidae</taxon>
        <taxon>Ursus</taxon>
    </lineage>
</organism>
<proteinExistence type="predicted"/>
<feature type="signal peptide" evidence="2">
    <location>
        <begin position="1"/>
        <end position="18"/>
    </location>
</feature>
<keyword evidence="3" id="KW-1185">Reference proteome</keyword>
<feature type="compositionally biased region" description="Low complexity" evidence="1">
    <location>
        <begin position="166"/>
        <end position="180"/>
    </location>
</feature>